<feature type="compositionally biased region" description="Low complexity" evidence="1">
    <location>
        <begin position="540"/>
        <end position="551"/>
    </location>
</feature>
<proteinExistence type="predicted"/>
<accession>A0A5C3NWJ2</accession>
<feature type="compositionally biased region" description="Basic and acidic residues" evidence="1">
    <location>
        <begin position="1128"/>
        <end position="1172"/>
    </location>
</feature>
<name>A0A5C3NWJ2_9APHY</name>
<feature type="region of interest" description="Disordered" evidence="1">
    <location>
        <begin position="1"/>
        <end position="23"/>
    </location>
</feature>
<gene>
    <name evidence="2" type="ORF">K466DRAFT_569690</name>
</gene>
<protein>
    <submittedName>
        <fullName evidence="2">Uncharacterized protein</fullName>
    </submittedName>
</protein>
<feature type="compositionally biased region" description="Basic and acidic residues" evidence="1">
    <location>
        <begin position="465"/>
        <end position="480"/>
    </location>
</feature>
<feature type="region of interest" description="Disordered" evidence="1">
    <location>
        <begin position="752"/>
        <end position="839"/>
    </location>
</feature>
<feature type="compositionally biased region" description="Basic and acidic residues" evidence="1">
    <location>
        <begin position="622"/>
        <end position="637"/>
    </location>
</feature>
<evidence type="ECO:0000313" key="3">
    <source>
        <dbReference type="Proteomes" id="UP000308197"/>
    </source>
</evidence>
<feature type="compositionally biased region" description="Polar residues" evidence="1">
    <location>
        <begin position="490"/>
        <end position="516"/>
    </location>
</feature>
<feature type="region of interest" description="Disordered" evidence="1">
    <location>
        <begin position="221"/>
        <end position="259"/>
    </location>
</feature>
<keyword evidence="3" id="KW-1185">Reference proteome</keyword>
<feature type="compositionally biased region" description="Polar residues" evidence="1">
    <location>
        <begin position="285"/>
        <end position="299"/>
    </location>
</feature>
<feature type="compositionally biased region" description="Basic and acidic residues" evidence="1">
    <location>
        <begin position="522"/>
        <end position="537"/>
    </location>
</feature>
<organism evidence="2 3">
    <name type="scientific">Polyporus arcularius HHB13444</name>
    <dbReference type="NCBI Taxonomy" id="1314778"/>
    <lineage>
        <taxon>Eukaryota</taxon>
        <taxon>Fungi</taxon>
        <taxon>Dikarya</taxon>
        <taxon>Basidiomycota</taxon>
        <taxon>Agaricomycotina</taxon>
        <taxon>Agaricomycetes</taxon>
        <taxon>Polyporales</taxon>
        <taxon>Polyporaceae</taxon>
        <taxon>Polyporus</taxon>
    </lineage>
</organism>
<dbReference type="EMBL" id="ML211786">
    <property type="protein sequence ID" value="TFK80380.1"/>
    <property type="molecule type" value="Genomic_DNA"/>
</dbReference>
<feature type="compositionally biased region" description="Polar residues" evidence="1">
    <location>
        <begin position="1191"/>
        <end position="1202"/>
    </location>
</feature>
<feature type="compositionally biased region" description="Polar residues" evidence="1">
    <location>
        <begin position="455"/>
        <end position="464"/>
    </location>
</feature>
<feature type="compositionally biased region" description="Basic and acidic residues" evidence="1">
    <location>
        <begin position="564"/>
        <end position="576"/>
    </location>
</feature>
<feature type="region of interest" description="Disordered" evidence="1">
    <location>
        <begin position="173"/>
        <end position="209"/>
    </location>
</feature>
<dbReference type="Proteomes" id="UP000308197">
    <property type="component" value="Unassembled WGS sequence"/>
</dbReference>
<feature type="region of interest" description="Disordered" evidence="1">
    <location>
        <begin position="285"/>
        <end position="341"/>
    </location>
</feature>
<feature type="region of interest" description="Disordered" evidence="1">
    <location>
        <begin position="443"/>
        <end position="692"/>
    </location>
</feature>
<dbReference type="AlphaFoldDB" id="A0A5C3NWJ2"/>
<evidence type="ECO:0000313" key="2">
    <source>
        <dbReference type="EMBL" id="TFK80380.1"/>
    </source>
</evidence>
<feature type="compositionally biased region" description="Basic and acidic residues" evidence="1">
    <location>
        <begin position="1203"/>
        <end position="1223"/>
    </location>
</feature>
<reference evidence="2 3" key="1">
    <citation type="journal article" date="2019" name="Nat. Ecol. Evol.">
        <title>Megaphylogeny resolves global patterns of mushroom evolution.</title>
        <authorList>
            <person name="Varga T."/>
            <person name="Krizsan K."/>
            <person name="Foldi C."/>
            <person name="Dima B."/>
            <person name="Sanchez-Garcia M."/>
            <person name="Sanchez-Ramirez S."/>
            <person name="Szollosi G.J."/>
            <person name="Szarkandi J.G."/>
            <person name="Papp V."/>
            <person name="Albert L."/>
            <person name="Andreopoulos W."/>
            <person name="Angelini C."/>
            <person name="Antonin V."/>
            <person name="Barry K.W."/>
            <person name="Bougher N.L."/>
            <person name="Buchanan P."/>
            <person name="Buyck B."/>
            <person name="Bense V."/>
            <person name="Catcheside P."/>
            <person name="Chovatia M."/>
            <person name="Cooper J."/>
            <person name="Damon W."/>
            <person name="Desjardin D."/>
            <person name="Finy P."/>
            <person name="Geml J."/>
            <person name="Haridas S."/>
            <person name="Hughes K."/>
            <person name="Justo A."/>
            <person name="Karasinski D."/>
            <person name="Kautmanova I."/>
            <person name="Kiss B."/>
            <person name="Kocsube S."/>
            <person name="Kotiranta H."/>
            <person name="LaButti K.M."/>
            <person name="Lechner B.E."/>
            <person name="Liimatainen K."/>
            <person name="Lipzen A."/>
            <person name="Lukacs Z."/>
            <person name="Mihaltcheva S."/>
            <person name="Morgado L.N."/>
            <person name="Niskanen T."/>
            <person name="Noordeloos M.E."/>
            <person name="Ohm R.A."/>
            <person name="Ortiz-Santana B."/>
            <person name="Ovrebo C."/>
            <person name="Racz N."/>
            <person name="Riley R."/>
            <person name="Savchenko A."/>
            <person name="Shiryaev A."/>
            <person name="Soop K."/>
            <person name="Spirin V."/>
            <person name="Szebenyi C."/>
            <person name="Tomsovsky M."/>
            <person name="Tulloss R.E."/>
            <person name="Uehling J."/>
            <person name="Grigoriev I.V."/>
            <person name="Vagvolgyi C."/>
            <person name="Papp T."/>
            <person name="Martin F.M."/>
            <person name="Miettinen O."/>
            <person name="Hibbett D.S."/>
            <person name="Nagy L.G."/>
        </authorList>
    </citation>
    <scope>NUCLEOTIDE SEQUENCE [LARGE SCALE GENOMIC DNA]</scope>
    <source>
        <strain evidence="2 3">HHB13444</strain>
    </source>
</reference>
<feature type="compositionally biased region" description="Pro residues" evidence="1">
    <location>
        <begin position="1"/>
        <end position="10"/>
    </location>
</feature>
<feature type="region of interest" description="Disordered" evidence="1">
    <location>
        <begin position="1106"/>
        <end position="1223"/>
    </location>
</feature>
<sequence length="1223" mass="133249">MSNNPTPPAPRALMPGDRTPGGSVVLVPATPPQSMQNSAFALATPVNTGNLANLSLTPFVVNDTLDMLSPNPYIHGGLADEQYTPPTADHASGAGNGTTNSMHLAAQMIGAMPPTNEAQRLSTLQQLRRFVPAHVLANQYPAPIQGQPPAALPNALAMPLNEHDLNVGHAADAQEHQGGVWPPLNTPEENNAPPVFPAPMQTDAHPATHETGVSVWGSALARADTPSPSPLSFDLDTPTPTGPRRGGSNANGAAKRDTRAALTTTMTAPTAREGAPVFQTNGAAIQSEPTSNGSLSVQNGGERGVGSLPRADSAGSIDYFSHFTTPPPFADPSQTDRGQRAAGAPLVAVHDALACATTATAEEREAARVNNDVAMDVHAALPAPAGASRMDGPSTTGANPGEQLCVPVSLDDPPTLRKRPWAGSPNMEDLQRALRRPRWLDSTRDVSPAGAALPNSLSSGSNPWRSERRDDETAWDDRSRGTGSLFVPVASSTPTSRTVRNISNRSPLGLQSTSDDAMSRPNSDHDRARTRRDEVPHRVAPLLLSAAATHPAPAPPSMDVDPVPDEHDASPQEGQKRNKGKGRATAQEPEAPDAADDRPGPEQDVWDELQLTEARLQSRRQMHADRQRRIAGEDERASMAGPSRLPAAQGERRPVEHQTFQETPRDVHPSRAPGQDLLDARGAGEQAERVRPSAWGSIHRTREPSCFRPLPNTRAAAYMAAASTDRRPMATPPLTQRPQHWREYSTAGPILRSPVTNARYPDQSPGSARDEDEWMASEQGQYEQPGSGEDQTHVDFGAGGWHEDGEIIPSALRSDVPMEDDRPTEPPSGGFPRVHRDDPETATRGMATEWIREIWADPANSTVLIEVYNYRYSEDDELNRRISDCLRWAFEQLSGDCSFDVVPPEPADGVTRRSRDRPTLWAIRGLPARTVARVVAQGVWSFNAITFIATPRAVTLPSWLFMLEGYLNDNTEKIRNAILRVLTEDGMWEWIAQMTSTNPDFAGMTADEAVADVLDSIRVDTFQLTNGNHIANVRVLRSPTRSMREWRRWVAALRARRYPSFANGTGRVRYIAPCSGCRSVSHLTHLCPYPLTRGWNGPFPGEGVFGERRRGDEENDPRAAYGGCTQGRQRERTDRRGYQHGDHRPQRRNDRRDEREGERPRGGRQNGRDNGPRRGGALSGPRTGQHENTRRNSSAGPSTNRRGNPDARGRRPHDRGNSERKKY</sequence>
<dbReference type="InParanoid" id="A0A5C3NWJ2"/>
<evidence type="ECO:0000256" key="1">
    <source>
        <dbReference type="SAM" id="MobiDB-lite"/>
    </source>
</evidence>
<feature type="region of interest" description="Disordered" evidence="1">
    <location>
        <begin position="384"/>
        <end position="429"/>
    </location>
</feature>